<dbReference type="RefSeq" id="WP_175102681.1">
    <property type="nucleotide sequence ID" value="NZ_CADIKM010000001.1"/>
</dbReference>
<sequence>MNGARCRWLLRRWRQQIGWVGVAGLVVTVIATVSVVFGIAPREVALEDTLRTLMREPRQAAAGGASSASGAASAIAADVPGPTTFTVLMRRNTALAAKHDIALRAIDFSTRAEAGGKLMRYSLQYTLEGGYAPIRDYLVELEQLPGVRIETLSLVRNPSDRRSTTVQVRLSYLQRAGE</sequence>
<keyword evidence="1" id="KW-1133">Transmembrane helix</keyword>
<organism evidence="2 3">
    <name type="scientific">Pararobbsia alpina</name>
    <dbReference type="NCBI Taxonomy" id="621374"/>
    <lineage>
        <taxon>Bacteria</taxon>
        <taxon>Pseudomonadati</taxon>
        <taxon>Pseudomonadota</taxon>
        <taxon>Betaproteobacteria</taxon>
        <taxon>Burkholderiales</taxon>
        <taxon>Burkholderiaceae</taxon>
        <taxon>Pararobbsia</taxon>
    </lineage>
</organism>
<dbReference type="EMBL" id="CADIKM010000001">
    <property type="protein sequence ID" value="CAB3776254.1"/>
    <property type="molecule type" value="Genomic_DNA"/>
</dbReference>
<name>A0A6S7AUR9_9BURK</name>
<dbReference type="AlphaFoldDB" id="A0A6S7AUR9"/>
<keyword evidence="1" id="KW-0472">Membrane</keyword>
<evidence type="ECO:0000313" key="2">
    <source>
        <dbReference type="EMBL" id="CAB3776254.1"/>
    </source>
</evidence>
<keyword evidence="3" id="KW-1185">Reference proteome</keyword>
<proteinExistence type="predicted"/>
<evidence type="ECO:0000256" key="1">
    <source>
        <dbReference type="SAM" id="Phobius"/>
    </source>
</evidence>
<evidence type="ECO:0008006" key="4">
    <source>
        <dbReference type="Google" id="ProtNLM"/>
    </source>
</evidence>
<dbReference type="Proteomes" id="UP000494115">
    <property type="component" value="Unassembled WGS sequence"/>
</dbReference>
<gene>
    <name evidence="2" type="ORF">LMG28138_00113</name>
</gene>
<protein>
    <recommendedName>
        <fullName evidence="4">Type II secretion system protein M</fullName>
    </recommendedName>
</protein>
<reference evidence="2 3" key="1">
    <citation type="submission" date="2020-04" db="EMBL/GenBank/DDBJ databases">
        <authorList>
            <person name="De Canck E."/>
        </authorList>
    </citation>
    <scope>NUCLEOTIDE SEQUENCE [LARGE SCALE GENOMIC DNA]</scope>
    <source>
        <strain evidence="2 3">LMG 28138</strain>
    </source>
</reference>
<evidence type="ECO:0000313" key="3">
    <source>
        <dbReference type="Proteomes" id="UP000494115"/>
    </source>
</evidence>
<accession>A0A6S7AUR9</accession>
<feature type="transmembrane region" description="Helical" evidence="1">
    <location>
        <begin position="17"/>
        <end position="40"/>
    </location>
</feature>
<keyword evidence="1" id="KW-0812">Transmembrane</keyword>